<dbReference type="Proteomes" id="UP000078228">
    <property type="component" value="Unassembled WGS sequence"/>
</dbReference>
<keyword evidence="1" id="KW-0472">Membrane</keyword>
<evidence type="ECO:0000313" key="3">
    <source>
        <dbReference type="Proteomes" id="UP000078228"/>
    </source>
</evidence>
<dbReference type="AlphaFoldDB" id="A0A198XTL8"/>
<feature type="transmembrane region" description="Helical" evidence="1">
    <location>
        <begin position="91"/>
        <end position="112"/>
    </location>
</feature>
<accession>A0A198XTL8</accession>
<reference evidence="2 3" key="1">
    <citation type="journal article" date="2016" name="Genome Biol. Evol.">
        <title>Comparative Genomic Analyses of the Moraxella catarrhalis Serosensitive and Seroresistant Lineages Demonstrate Their Independent Evolution.</title>
        <authorList>
            <person name="Earl J.P."/>
            <person name="de Vries S.P."/>
            <person name="Ahmed A."/>
            <person name="Powell E."/>
            <person name="Schultz M.P."/>
            <person name="Hermans P.W."/>
            <person name="Hill D.J."/>
            <person name="Zhou Z."/>
            <person name="Constantinidou C.I."/>
            <person name="Hu F.Z."/>
            <person name="Bootsma H.J."/>
            <person name="Ehrlich G.D."/>
        </authorList>
    </citation>
    <scope>NUCLEOTIDE SEQUENCE [LARGE SCALE GENOMIC DNA]</scope>
    <source>
        <strain evidence="2 3">Z7542</strain>
    </source>
</reference>
<evidence type="ECO:0000313" key="2">
    <source>
        <dbReference type="EMBL" id="OAU96355.1"/>
    </source>
</evidence>
<dbReference type="EMBL" id="LXHC01000019">
    <property type="protein sequence ID" value="OAU96355.1"/>
    <property type="molecule type" value="Genomic_DNA"/>
</dbReference>
<protein>
    <submittedName>
        <fullName evidence="2">Uncharacterized protein</fullName>
    </submittedName>
</protein>
<proteinExistence type="predicted"/>
<dbReference type="PATRIC" id="fig|480.227.peg.907"/>
<keyword evidence="1" id="KW-0812">Transmembrane</keyword>
<keyword evidence="1" id="KW-1133">Transmembrane helix</keyword>
<dbReference type="OrthoDB" id="1162754at2"/>
<sequence length="150" mass="17022">MNFWLLFWHILGACIWVGGHLYLCLCILPKAVRHQDSQPILNFENSFEKLGMTALVVQVLTGFYMAHKYLPSFGMLTDYHNQISVLISMKITWLIFTILTALSAQLIVIPRLKKDLGNAKLRHIFAGHIILVTVLGLAFMTTGVLFRTGF</sequence>
<name>A0A198XTL8_MORCA</name>
<feature type="transmembrane region" description="Helical" evidence="1">
    <location>
        <begin position="6"/>
        <end position="29"/>
    </location>
</feature>
<dbReference type="RefSeq" id="WP_064611406.1">
    <property type="nucleotide sequence ID" value="NZ_JAABLA010000004.1"/>
</dbReference>
<gene>
    <name evidence="2" type="ORF">AO384_1043</name>
</gene>
<keyword evidence="3" id="KW-1185">Reference proteome</keyword>
<evidence type="ECO:0000256" key="1">
    <source>
        <dbReference type="SAM" id="Phobius"/>
    </source>
</evidence>
<comment type="caution">
    <text evidence="2">The sequence shown here is derived from an EMBL/GenBank/DDBJ whole genome shotgun (WGS) entry which is preliminary data.</text>
</comment>
<feature type="transmembrane region" description="Helical" evidence="1">
    <location>
        <begin position="124"/>
        <end position="146"/>
    </location>
</feature>
<organism evidence="2 3">
    <name type="scientific">Moraxella catarrhalis</name>
    <name type="common">Branhamella catarrhalis</name>
    <dbReference type="NCBI Taxonomy" id="480"/>
    <lineage>
        <taxon>Bacteria</taxon>
        <taxon>Pseudomonadati</taxon>
        <taxon>Pseudomonadota</taxon>
        <taxon>Gammaproteobacteria</taxon>
        <taxon>Moraxellales</taxon>
        <taxon>Moraxellaceae</taxon>
        <taxon>Moraxella</taxon>
    </lineage>
</organism>
<dbReference type="eggNOG" id="ENOG5032SW8">
    <property type="taxonomic scope" value="Bacteria"/>
</dbReference>